<protein>
    <submittedName>
        <fullName evidence="2">STAS-like domain-containing protein</fullName>
    </submittedName>
</protein>
<reference evidence="2" key="2">
    <citation type="submission" date="2021-08" db="EMBL/GenBank/DDBJ databases">
        <authorList>
            <person name="Dalcin Martins P."/>
        </authorList>
    </citation>
    <scope>NUCLEOTIDE SEQUENCE</scope>
    <source>
        <strain evidence="2">MAG_39</strain>
    </source>
</reference>
<dbReference type="InterPro" id="IPR025474">
    <property type="entry name" value="DUF4325"/>
</dbReference>
<comment type="caution">
    <text evidence="2">The sequence shown here is derived from an EMBL/GenBank/DDBJ whole genome shotgun (WGS) entry which is preliminary data.</text>
</comment>
<dbReference type="Proteomes" id="UP000705867">
    <property type="component" value="Unassembled WGS sequence"/>
</dbReference>
<evidence type="ECO:0000259" key="1">
    <source>
        <dbReference type="Pfam" id="PF14213"/>
    </source>
</evidence>
<feature type="domain" description="DUF4325" evidence="1">
    <location>
        <begin position="19"/>
        <end position="79"/>
    </location>
</feature>
<dbReference type="Pfam" id="PF14213">
    <property type="entry name" value="DUF4325"/>
    <property type="match status" value="1"/>
</dbReference>
<dbReference type="AlphaFoldDB" id="A0A953M1B7"/>
<sequence>METIKIVDIVGDKCTGYAEGRKIFDILNGLLLQGLTIVVDMDGISFSSSSFYNAAFGELIIKYDLAFLKDKLHFKNFSAKDRFLFSRSISLAKKVKEEVA</sequence>
<gene>
    <name evidence="2" type="ORF">K8I29_05580</name>
</gene>
<reference evidence="2" key="1">
    <citation type="journal article" date="2021" name="bioRxiv">
        <title>Unraveling nitrogen, sulfur and carbon metabolic pathways and microbial community transcriptional responses to substrate deprivation and toxicity stresses in a bioreactor mimicking anoxic brackish coastal sediment conditions.</title>
        <authorList>
            <person name="Martins P.D."/>
            <person name="Echeveste M.J."/>
            <person name="Arshad A."/>
            <person name="Kurth J."/>
            <person name="Ouboter H."/>
            <person name="Jetten M.S.M."/>
            <person name="Welte C.U."/>
        </authorList>
    </citation>
    <scope>NUCLEOTIDE SEQUENCE</scope>
    <source>
        <strain evidence="2">MAG_39</strain>
    </source>
</reference>
<name>A0A953M1B7_9BACT</name>
<evidence type="ECO:0000313" key="2">
    <source>
        <dbReference type="EMBL" id="MBZ0155672.1"/>
    </source>
</evidence>
<dbReference type="EMBL" id="JAIOIV010000040">
    <property type="protein sequence ID" value="MBZ0155672.1"/>
    <property type="molecule type" value="Genomic_DNA"/>
</dbReference>
<evidence type="ECO:0000313" key="3">
    <source>
        <dbReference type="Proteomes" id="UP000705867"/>
    </source>
</evidence>
<proteinExistence type="predicted"/>
<accession>A0A953M1B7</accession>
<organism evidence="2 3">
    <name type="scientific">Candidatus Nitrobium versatile</name>
    <dbReference type="NCBI Taxonomy" id="2884831"/>
    <lineage>
        <taxon>Bacteria</taxon>
        <taxon>Pseudomonadati</taxon>
        <taxon>Nitrospirota</taxon>
        <taxon>Nitrospiria</taxon>
        <taxon>Nitrospirales</taxon>
        <taxon>Nitrospiraceae</taxon>
        <taxon>Candidatus Nitrobium</taxon>
    </lineage>
</organism>